<protein>
    <recommendedName>
        <fullName evidence="2">Heavy metal RND efflux outer membrane protein, CzcC family</fullName>
    </recommendedName>
</protein>
<proteinExistence type="predicted"/>
<dbReference type="InterPro" id="IPR003423">
    <property type="entry name" value="OMP_efflux"/>
</dbReference>
<dbReference type="PANTHER" id="PTHR30203">
    <property type="entry name" value="OUTER MEMBRANE CATION EFFLUX PROTEIN"/>
    <property type="match status" value="1"/>
</dbReference>
<dbReference type="EMBL" id="UOFB01000070">
    <property type="protein sequence ID" value="VAW45077.1"/>
    <property type="molecule type" value="Genomic_DNA"/>
</dbReference>
<dbReference type="AlphaFoldDB" id="A0A3B0W2Y6"/>
<dbReference type="Pfam" id="PF02321">
    <property type="entry name" value="OEP"/>
    <property type="match status" value="1"/>
</dbReference>
<dbReference type="GO" id="GO:0015562">
    <property type="term" value="F:efflux transmembrane transporter activity"/>
    <property type="evidence" value="ECO:0007669"/>
    <property type="project" value="InterPro"/>
</dbReference>
<evidence type="ECO:0000313" key="1">
    <source>
        <dbReference type="EMBL" id="VAW45077.1"/>
    </source>
</evidence>
<gene>
    <name evidence="1" type="ORF">MNBD_GAMMA04-2206</name>
</gene>
<dbReference type="Gene3D" id="1.20.1600.10">
    <property type="entry name" value="Outer membrane efflux proteins (OEP)"/>
    <property type="match status" value="1"/>
</dbReference>
<evidence type="ECO:0008006" key="2">
    <source>
        <dbReference type="Google" id="ProtNLM"/>
    </source>
</evidence>
<reference evidence="1" key="1">
    <citation type="submission" date="2018-06" db="EMBL/GenBank/DDBJ databases">
        <authorList>
            <person name="Zhirakovskaya E."/>
        </authorList>
    </citation>
    <scope>NUCLEOTIDE SEQUENCE</scope>
</reference>
<dbReference type="SUPFAM" id="SSF56954">
    <property type="entry name" value="Outer membrane efflux proteins (OEP)"/>
    <property type="match status" value="1"/>
</dbReference>
<organism evidence="1">
    <name type="scientific">hydrothermal vent metagenome</name>
    <dbReference type="NCBI Taxonomy" id="652676"/>
    <lineage>
        <taxon>unclassified sequences</taxon>
        <taxon>metagenomes</taxon>
        <taxon>ecological metagenomes</taxon>
    </lineage>
</organism>
<name>A0A3B0W2Y6_9ZZZZ</name>
<accession>A0A3B0W2Y6</accession>
<dbReference type="PANTHER" id="PTHR30203:SF24">
    <property type="entry name" value="BLR4935 PROTEIN"/>
    <property type="match status" value="1"/>
</dbReference>
<dbReference type="InterPro" id="IPR010131">
    <property type="entry name" value="MdtP/NodT-like"/>
</dbReference>
<sequence length="434" mass="48229">MLLKRTLLAGVCACFMLPVWADFSPPSHTTPALLISHNERQKVEASLTSFIEKVWAESPAIKAAKEAIQVALAREEGADQPLYNPSLVLDTERSQVNTTVIGFNQTLDWGGRRDAQRLVANKQVLMAQSKLQQKKQKVAIEVLAALAKYSTAHQMQALGLRRTELMKGFIDTVKQRQFAGDMGALEGALAQVTYSEAIMQQAALDSQLAEADAALQSVTGLSLAQWPLLPNTLAAPPEQIDEGWLNRLPDLKVLRHRLETVKARVAVLERETSTTPTVGVRAGREGSETLLGVSLEIPLFVRNDFKAGVRAASYEVRVEQQQYQEAYRRAKARLEGSLARYQNTTRAWQIWINEGQTAQHEQTYLLEKMWQAGELTATDYLIQAKQNLETQKAATELMGEVWQAAMVWLDASGQTLDWLNMNAATSNNMNQIGE</sequence>